<protein>
    <submittedName>
        <fullName evidence="1">Uncharacterized protein</fullName>
    </submittedName>
</protein>
<dbReference type="AlphaFoldDB" id="A0A1R3G0R1"/>
<accession>A0A1R3G0R1</accession>
<evidence type="ECO:0000313" key="2">
    <source>
        <dbReference type="Proteomes" id="UP000187203"/>
    </source>
</evidence>
<proteinExistence type="predicted"/>
<name>A0A1R3G0R1_9ROSI</name>
<organism evidence="1 2">
    <name type="scientific">Corchorus olitorius</name>
    <dbReference type="NCBI Taxonomy" id="93759"/>
    <lineage>
        <taxon>Eukaryota</taxon>
        <taxon>Viridiplantae</taxon>
        <taxon>Streptophyta</taxon>
        <taxon>Embryophyta</taxon>
        <taxon>Tracheophyta</taxon>
        <taxon>Spermatophyta</taxon>
        <taxon>Magnoliopsida</taxon>
        <taxon>eudicotyledons</taxon>
        <taxon>Gunneridae</taxon>
        <taxon>Pentapetalae</taxon>
        <taxon>rosids</taxon>
        <taxon>malvids</taxon>
        <taxon>Malvales</taxon>
        <taxon>Malvaceae</taxon>
        <taxon>Grewioideae</taxon>
        <taxon>Apeibeae</taxon>
        <taxon>Corchorus</taxon>
    </lineage>
</organism>
<evidence type="ECO:0000313" key="1">
    <source>
        <dbReference type="EMBL" id="OMO51590.1"/>
    </source>
</evidence>
<gene>
    <name evidence="1" type="ORF">COLO4_37610</name>
</gene>
<reference evidence="2" key="1">
    <citation type="submission" date="2013-09" db="EMBL/GenBank/DDBJ databases">
        <title>Corchorus olitorius genome sequencing.</title>
        <authorList>
            <person name="Alam M."/>
            <person name="Haque M.S."/>
            <person name="Islam M.S."/>
            <person name="Emdad E.M."/>
            <person name="Islam M.M."/>
            <person name="Ahmed B."/>
            <person name="Halim A."/>
            <person name="Hossen Q.M.M."/>
            <person name="Hossain M.Z."/>
            <person name="Ahmed R."/>
            <person name="Khan M.M."/>
            <person name="Islam R."/>
            <person name="Rashid M.M."/>
            <person name="Khan S.A."/>
            <person name="Rahman M.S."/>
            <person name="Alam M."/>
            <person name="Yahiya A.S."/>
            <person name="Khan M.S."/>
            <person name="Azam M.S."/>
            <person name="Haque T."/>
            <person name="Lashkar M.Z.H."/>
            <person name="Akhand A.I."/>
            <person name="Morshed G."/>
            <person name="Roy S."/>
            <person name="Uddin K.S."/>
            <person name="Rabeya T."/>
            <person name="Hossain A.S."/>
            <person name="Chowdhury A."/>
            <person name="Snigdha A.R."/>
            <person name="Mortoza M.S."/>
            <person name="Matin S.A."/>
            <person name="Hoque S.M.E."/>
            <person name="Islam M.K."/>
            <person name="Roy D.K."/>
            <person name="Haider R."/>
            <person name="Moosa M.M."/>
            <person name="Elias S.M."/>
            <person name="Hasan A.M."/>
            <person name="Jahan S."/>
            <person name="Shafiuddin M."/>
            <person name="Mahmood N."/>
            <person name="Shommy N.S."/>
        </authorList>
    </citation>
    <scope>NUCLEOTIDE SEQUENCE [LARGE SCALE GENOMIC DNA]</scope>
    <source>
        <strain evidence="2">cv. O-4</strain>
    </source>
</reference>
<dbReference type="Proteomes" id="UP000187203">
    <property type="component" value="Unassembled WGS sequence"/>
</dbReference>
<dbReference type="EMBL" id="AWUE01024114">
    <property type="protein sequence ID" value="OMO51590.1"/>
    <property type="molecule type" value="Genomic_DNA"/>
</dbReference>
<comment type="caution">
    <text evidence="1">The sequence shown here is derived from an EMBL/GenBank/DDBJ whole genome shotgun (WGS) entry which is preliminary data.</text>
</comment>
<sequence>MAKIPPKSRGIARAQLTSIVEDKPNLRNV</sequence>
<keyword evidence="2" id="KW-1185">Reference proteome</keyword>